<feature type="domain" description="Glycosyl hydrolase family 36 C-terminal" evidence="8">
    <location>
        <begin position="652"/>
        <end position="728"/>
    </location>
</feature>
<dbReference type="SUPFAM" id="SSF51445">
    <property type="entry name" value="(Trans)glycosidases"/>
    <property type="match status" value="1"/>
</dbReference>
<dbReference type="GO" id="GO:0016052">
    <property type="term" value="P:carbohydrate catabolic process"/>
    <property type="evidence" value="ECO:0007669"/>
    <property type="project" value="InterPro"/>
</dbReference>
<evidence type="ECO:0000256" key="1">
    <source>
        <dbReference type="ARBA" id="ARBA00001255"/>
    </source>
</evidence>
<dbReference type="PANTHER" id="PTHR43053">
    <property type="entry name" value="GLYCOSIDASE FAMILY 31"/>
    <property type="match status" value="1"/>
</dbReference>
<dbReference type="Proteomes" id="UP000094067">
    <property type="component" value="Unassembled WGS sequence"/>
</dbReference>
<gene>
    <name evidence="10" type="primary">rafA_5</name>
    <name evidence="10" type="ORF">BEI61_06023</name>
</gene>
<evidence type="ECO:0000256" key="2">
    <source>
        <dbReference type="ARBA" id="ARBA00012755"/>
    </source>
</evidence>
<dbReference type="PANTHER" id="PTHR43053:SF3">
    <property type="entry name" value="ALPHA-GALACTOSIDASE C-RELATED"/>
    <property type="match status" value="1"/>
</dbReference>
<reference evidence="10 11" key="1">
    <citation type="submission" date="2016-07" db="EMBL/GenBank/DDBJ databases">
        <title>Characterization of isolates of Eisenbergiella tayi derived from blood cultures, using whole genome sequencing.</title>
        <authorList>
            <person name="Burdz T."/>
            <person name="Wiebe D."/>
            <person name="Huynh C."/>
            <person name="Bernard K."/>
        </authorList>
    </citation>
    <scope>NUCLEOTIDE SEQUENCE [LARGE SCALE GENOMIC DNA]</scope>
    <source>
        <strain evidence="10 11">NML 110608</strain>
    </source>
</reference>
<organism evidence="10 11">
    <name type="scientific">Eisenbergiella tayi</name>
    <dbReference type="NCBI Taxonomy" id="1432052"/>
    <lineage>
        <taxon>Bacteria</taxon>
        <taxon>Bacillati</taxon>
        <taxon>Bacillota</taxon>
        <taxon>Clostridia</taxon>
        <taxon>Lachnospirales</taxon>
        <taxon>Lachnospiraceae</taxon>
        <taxon>Eisenbergiella</taxon>
    </lineage>
</organism>
<dbReference type="EMBL" id="MCGH01000005">
    <property type="protein sequence ID" value="ODM02024.1"/>
    <property type="molecule type" value="Genomic_DNA"/>
</dbReference>
<proteinExistence type="inferred from homology"/>
<feature type="binding site" evidence="7">
    <location>
        <position position="550"/>
    </location>
    <ligand>
        <name>substrate</name>
    </ligand>
</feature>
<dbReference type="Pfam" id="PF16874">
    <property type="entry name" value="Glyco_hydro_36C"/>
    <property type="match status" value="1"/>
</dbReference>
<comment type="catalytic activity">
    <reaction evidence="1 5">
        <text>Hydrolysis of terminal, non-reducing alpha-D-galactose residues in alpha-D-galactosides, including galactose oligosaccharides, galactomannans and galactolipids.</text>
        <dbReference type="EC" id="3.2.1.22"/>
    </reaction>
</comment>
<comment type="similarity">
    <text evidence="5">Belongs to the glycosyl hydrolase.</text>
</comment>
<dbReference type="InterPro" id="IPR013785">
    <property type="entry name" value="Aldolase_TIM"/>
</dbReference>
<dbReference type="AlphaFoldDB" id="A0A1E2ZZU4"/>
<dbReference type="GO" id="GO:0004557">
    <property type="term" value="F:alpha-galactosidase activity"/>
    <property type="evidence" value="ECO:0007669"/>
    <property type="project" value="UniProtKB-UniRule"/>
</dbReference>
<evidence type="ECO:0000256" key="6">
    <source>
        <dbReference type="PIRSR" id="PIRSR005536-1"/>
    </source>
</evidence>
<dbReference type="InterPro" id="IPR013780">
    <property type="entry name" value="Glyco_hydro_b"/>
</dbReference>
<dbReference type="InterPro" id="IPR031704">
    <property type="entry name" value="Glyco_hydro_36_N"/>
</dbReference>
<evidence type="ECO:0000313" key="10">
    <source>
        <dbReference type="EMBL" id="ODM02024.1"/>
    </source>
</evidence>
<dbReference type="Pfam" id="PF16875">
    <property type="entry name" value="Glyco_hydro_36N"/>
    <property type="match status" value="1"/>
</dbReference>
<feature type="binding site" evidence="7">
    <location>
        <begin position="478"/>
        <end position="482"/>
    </location>
    <ligand>
        <name>substrate</name>
    </ligand>
</feature>
<accession>A0A1E2ZZU4</accession>
<sequence length="731" mass="84002">MGIRVCEEKKIFSISTPNTTYLMGVSGENLLGHMYYGKRMEDMDGYYLLRSGDSPEEKHNHLRDKVGYLDSFSFEYPVWGTGDFRDPCLRVRDENGYRACELHYETYEILEGKPALSGMPSTFAGKEEGQGARTLIITLRDEVLGLKVLLRYSIFEDSDAIIRSVAAVNESGKKLYLERILSACLDMDNEDFDLITLHGCWARERHITPHKVSEGKHTVSSLRGETSHHMQPFMALTTNGTSQTEGSVYAMNFVYSGNFIAQTELDHRESVRMSLGIHPDGFEWVLNPGEQFEAPEAVLIYSAQGLGKMTRTFHDLYKNHLIRSKYLHSKRPILINNWEATYFDFDDDKLVAIAAEAKKLGIVMLVMDDGWFGKRCNDECALGDWQVNETKLRGGLKSLVDRVNAEGLKFGIWFEPEMISPDSDLYRAHPDWAIQIPGRPINMARHQYVLDLTRQEIVDYAYECVAKVIRSANIEYVKWDMNRPLSDIGSAALDSEHMGEFYHRYVLGVYQMQERLIREFPDLLLENCSGGGGRFDPGMLYYSPQIWTSDDMDPIERLSIQEGTALLYPLSSMGAHICVCPNHSVGRITPMETRAHAALAGTFGYELDITKLTEEEKTKAIAFNRDYHKYNDLIREGDYYRIASYRENYLYDCWQVTDKDQTRTLVTYIQVRYETERKSRRLKLSGLDPKARYRLEQTGELYSGEMLMNAGYLQPMLFGDYRSILLYFTKE</sequence>
<evidence type="ECO:0000256" key="3">
    <source>
        <dbReference type="ARBA" id="ARBA00022801"/>
    </source>
</evidence>
<feature type="active site" description="Nucleophile" evidence="6">
    <location>
        <position position="480"/>
    </location>
</feature>
<dbReference type="Gene3D" id="2.60.40.1180">
    <property type="entry name" value="Golgi alpha-mannosidase II"/>
    <property type="match status" value="1"/>
</dbReference>
<dbReference type="RefSeq" id="WP_069155252.1">
    <property type="nucleotide sequence ID" value="NZ_MCGH01000005.1"/>
</dbReference>
<dbReference type="FunFam" id="3.20.20.70:FF:000118">
    <property type="entry name" value="Alpha-galactosidase"/>
    <property type="match status" value="1"/>
</dbReference>
<evidence type="ECO:0000256" key="7">
    <source>
        <dbReference type="PIRSR" id="PIRSR005536-2"/>
    </source>
</evidence>
<dbReference type="PATRIC" id="fig|1432052.4.peg.6666"/>
<dbReference type="EC" id="3.2.1.22" evidence="2 5"/>
<dbReference type="InterPro" id="IPR031705">
    <property type="entry name" value="Glyco_hydro_36_C"/>
</dbReference>
<dbReference type="Pfam" id="PF02065">
    <property type="entry name" value="Melibiase"/>
    <property type="match status" value="1"/>
</dbReference>
<feature type="binding site" evidence="7">
    <location>
        <position position="201"/>
    </location>
    <ligand>
        <name>substrate</name>
    </ligand>
</feature>
<evidence type="ECO:0000256" key="4">
    <source>
        <dbReference type="ARBA" id="ARBA00023295"/>
    </source>
</evidence>
<dbReference type="InterPro" id="IPR017853">
    <property type="entry name" value="GH"/>
</dbReference>
<evidence type="ECO:0000313" key="11">
    <source>
        <dbReference type="Proteomes" id="UP000094067"/>
    </source>
</evidence>
<feature type="binding site" evidence="7">
    <location>
        <begin position="368"/>
        <end position="369"/>
    </location>
    <ligand>
        <name>substrate</name>
    </ligand>
</feature>
<dbReference type="PRINTS" id="PR00743">
    <property type="entry name" value="GLHYDRLASE36"/>
</dbReference>
<feature type="binding site" evidence="7">
    <location>
        <position position="528"/>
    </location>
    <ligand>
        <name>substrate</name>
    </ligand>
</feature>
<evidence type="ECO:0000256" key="5">
    <source>
        <dbReference type="PIRNR" id="PIRNR005536"/>
    </source>
</evidence>
<dbReference type="InterPro" id="IPR002252">
    <property type="entry name" value="Glyco_hydro_36"/>
</dbReference>
<feature type="binding site" evidence="7">
    <location>
        <position position="445"/>
    </location>
    <ligand>
        <name>substrate</name>
    </ligand>
</feature>
<keyword evidence="3 5" id="KW-0378">Hydrolase</keyword>
<dbReference type="CDD" id="cd14791">
    <property type="entry name" value="GH36"/>
    <property type="match status" value="1"/>
</dbReference>
<evidence type="ECO:0000259" key="9">
    <source>
        <dbReference type="Pfam" id="PF16875"/>
    </source>
</evidence>
<protein>
    <recommendedName>
        <fullName evidence="2 5">Alpha-galactosidase</fullName>
        <ecNumber evidence="2 5">3.2.1.22</ecNumber>
    </recommendedName>
</protein>
<comment type="caution">
    <text evidence="10">The sequence shown here is derived from an EMBL/GenBank/DDBJ whole genome shotgun (WGS) entry which is preliminary data.</text>
</comment>
<dbReference type="Gene3D" id="3.20.20.70">
    <property type="entry name" value="Aldolase class I"/>
    <property type="match status" value="1"/>
</dbReference>
<dbReference type="PIRSF" id="PIRSF005536">
    <property type="entry name" value="Agal"/>
    <property type="match status" value="1"/>
</dbReference>
<feature type="active site" description="Proton donor" evidence="6">
    <location>
        <position position="550"/>
    </location>
</feature>
<dbReference type="InterPro" id="IPR038417">
    <property type="entry name" value="Alpga-gal_N_sf"/>
</dbReference>
<dbReference type="Gene3D" id="2.70.98.60">
    <property type="entry name" value="alpha-galactosidase from lactobacil brevis"/>
    <property type="match status" value="1"/>
</dbReference>
<name>A0A1E2ZZU4_9FIRM</name>
<keyword evidence="4 5" id="KW-0326">Glycosidase</keyword>
<feature type="domain" description="Glycosyl hydrolase family 36 N-terminal" evidence="9">
    <location>
        <begin position="30"/>
        <end position="287"/>
    </location>
</feature>
<dbReference type="InterPro" id="IPR050985">
    <property type="entry name" value="Alpha-glycosidase_related"/>
</dbReference>
<evidence type="ECO:0000259" key="8">
    <source>
        <dbReference type="Pfam" id="PF16874"/>
    </source>
</evidence>